<dbReference type="InterPro" id="IPR031160">
    <property type="entry name" value="F_BAR_dom"/>
</dbReference>
<keyword evidence="1 2" id="KW-0175">Coiled coil</keyword>
<reference evidence="4" key="2">
    <citation type="submission" date="2025-09" db="UniProtKB">
        <authorList>
            <consortium name="Ensembl"/>
        </authorList>
    </citation>
    <scope>IDENTIFICATION</scope>
</reference>
<dbReference type="AlphaFoldDB" id="A0A3B5KQB2"/>
<accession>A0A3B5KQB2</accession>
<sequence>EVGIQMQDELLKVTTELQTALKTYNQYHTDCLIAEGKLKEAERLEERHTGKSAELGPGQLAGQRRSSVKKMERLMEKRHGKMQETQLKCTKARNDYLLNLAAANAAMNKYYLQDVSTLIDCCDLGFHLSIERVMKCYLASRWRIQKTEETGLKQLETAVTSLDQSGDRDGLLQQHDSAFCLPFRFNYHPHEGDQVCEVSAESQVRYELETRFQQLQSRLASVTLETEEVSISKTLKATLAALLDSMCDSECNPSPDVSASLSHEPPGGITTTAKLSLAKRRANQQETETYYLTVTIVFPVSHFFCIFLPAEAVDSDPSR</sequence>
<dbReference type="PANTHER" id="PTHR14166">
    <property type="entry name" value="SLIT-ROBO RHO GTPASE ACTIVATING PROTEIN"/>
    <property type="match status" value="1"/>
</dbReference>
<evidence type="ECO:0000256" key="1">
    <source>
        <dbReference type="ARBA" id="ARBA00023054"/>
    </source>
</evidence>
<dbReference type="Proteomes" id="UP000261380">
    <property type="component" value="Unplaced"/>
</dbReference>
<dbReference type="Gene3D" id="1.20.1270.60">
    <property type="entry name" value="Arfaptin homology (AH) domain/BAR domain"/>
    <property type="match status" value="1"/>
</dbReference>
<evidence type="ECO:0000313" key="5">
    <source>
        <dbReference type="Proteomes" id="UP000261380"/>
    </source>
</evidence>
<protein>
    <recommendedName>
        <fullName evidence="3">F-BAR domain-containing protein</fullName>
    </recommendedName>
</protein>
<evidence type="ECO:0000313" key="4">
    <source>
        <dbReference type="Ensembl" id="ENSXCOP00000000055.1"/>
    </source>
</evidence>
<dbReference type="PROSITE" id="PS51741">
    <property type="entry name" value="F_BAR"/>
    <property type="match status" value="1"/>
</dbReference>
<reference evidence="4" key="1">
    <citation type="submission" date="2025-08" db="UniProtKB">
        <authorList>
            <consortium name="Ensembl"/>
        </authorList>
    </citation>
    <scope>IDENTIFICATION</scope>
</reference>
<dbReference type="InterPro" id="IPR051627">
    <property type="entry name" value="SLIT-ROBO_RhoGAP"/>
</dbReference>
<organism evidence="4 5">
    <name type="scientific">Xiphophorus couchianus</name>
    <name type="common">Monterrey platyfish</name>
    <dbReference type="NCBI Taxonomy" id="32473"/>
    <lineage>
        <taxon>Eukaryota</taxon>
        <taxon>Metazoa</taxon>
        <taxon>Chordata</taxon>
        <taxon>Craniata</taxon>
        <taxon>Vertebrata</taxon>
        <taxon>Euteleostomi</taxon>
        <taxon>Actinopterygii</taxon>
        <taxon>Neopterygii</taxon>
        <taxon>Teleostei</taxon>
        <taxon>Neoteleostei</taxon>
        <taxon>Acanthomorphata</taxon>
        <taxon>Ovalentaria</taxon>
        <taxon>Atherinomorphae</taxon>
        <taxon>Cyprinodontiformes</taxon>
        <taxon>Poeciliidae</taxon>
        <taxon>Poeciliinae</taxon>
        <taxon>Xiphophorus</taxon>
    </lineage>
</organism>
<dbReference type="GeneTree" id="ENSGT00950000182824"/>
<dbReference type="Ensembl" id="ENSXCOT00000000055.1">
    <property type="protein sequence ID" value="ENSXCOP00000000055.1"/>
    <property type="gene ID" value="ENSXCOG00000000043.1"/>
</dbReference>
<feature type="domain" description="F-BAR" evidence="3">
    <location>
        <begin position="1"/>
        <end position="167"/>
    </location>
</feature>
<proteinExistence type="predicted"/>
<evidence type="ECO:0000256" key="2">
    <source>
        <dbReference type="PROSITE-ProRule" id="PRU01077"/>
    </source>
</evidence>
<evidence type="ECO:0000259" key="3">
    <source>
        <dbReference type="PROSITE" id="PS51741"/>
    </source>
</evidence>
<dbReference type="InterPro" id="IPR027267">
    <property type="entry name" value="AH/BAR_dom_sf"/>
</dbReference>
<dbReference type="SUPFAM" id="SSF103657">
    <property type="entry name" value="BAR/IMD domain-like"/>
    <property type="match status" value="1"/>
</dbReference>
<name>A0A3B5KQB2_9TELE</name>
<keyword evidence="5" id="KW-1185">Reference proteome</keyword>